<reference evidence="11" key="1">
    <citation type="submission" date="2014-06" db="EMBL/GenBank/DDBJ databases">
        <authorList>
            <person name="Winans N.J."/>
            <person name="Newell P.D."/>
            <person name="Douglas A.E."/>
        </authorList>
    </citation>
    <scope>NUCLEOTIDE SEQUENCE [LARGE SCALE GENOMIC DNA]</scope>
    <source>
        <strain evidence="11">DmL_052</strain>
    </source>
</reference>
<comment type="caution">
    <text evidence="10">The sequence shown here is derived from an EMBL/GenBank/DDBJ whole genome shotgun (WGS) entry which is preliminary data.</text>
</comment>
<feature type="coiled-coil region" evidence="8">
    <location>
        <begin position="621"/>
        <end position="648"/>
    </location>
</feature>
<dbReference type="Pfam" id="PF00873">
    <property type="entry name" value="ACR_tran"/>
    <property type="match status" value="1"/>
</dbReference>
<keyword evidence="2" id="KW-0813">Transport</keyword>
<feature type="transmembrane region" description="Helical" evidence="9">
    <location>
        <begin position="12"/>
        <end position="32"/>
    </location>
</feature>
<keyword evidence="11" id="KW-1185">Reference proteome</keyword>
<evidence type="ECO:0000313" key="10">
    <source>
        <dbReference type="EMBL" id="OUI78344.1"/>
    </source>
</evidence>
<dbReference type="InterPro" id="IPR027463">
    <property type="entry name" value="AcrB_DN_DC_subdom"/>
</dbReference>
<keyword evidence="4" id="KW-0997">Cell inner membrane</keyword>
<gene>
    <name evidence="10" type="ORF">HK18_09955</name>
</gene>
<feature type="transmembrane region" description="Helical" evidence="9">
    <location>
        <begin position="463"/>
        <end position="490"/>
    </location>
</feature>
<name>A0A251ZUK1_9PROT</name>
<dbReference type="RefSeq" id="WP_086632392.1">
    <property type="nucleotide sequence ID" value="NZ_JOPB01000007.1"/>
</dbReference>
<evidence type="ECO:0000256" key="7">
    <source>
        <dbReference type="ARBA" id="ARBA00023136"/>
    </source>
</evidence>
<evidence type="ECO:0000256" key="5">
    <source>
        <dbReference type="ARBA" id="ARBA00022692"/>
    </source>
</evidence>
<dbReference type="EMBL" id="JOPB01000007">
    <property type="protein sequence ID" value="OUI78344.1"/>
    <property type="molecule type" value="Genomic_DNA"/>
</dbReference>
<dbReference type="Gene3D" id="3.30.70.1320">
    <property type="entry name" value="Multidrug efflux transporter AcrB pore domain like"/>
    <property type="match status" value="1"/>
</dbReference>
<feature type="transmembrane region" description="Helical" evidence="9">
    <location>
        <begin position="389"/>
        <end position="410"/>
    </location>
</feature>
<evidence type="ECO:0000256" key="1">
    <source>
        <dbReference type="ARBA" id="ARBA00004429"/>
    </source>
</evidence>
<sequence length="1094" mass="119030">MNISKLFIKRPIATILLTIALVISGILGYRMLPIADLPNVDMPVIMIMAQQAGGTPEQIASSIAAPLEKRLGQIPGTNEMTSQSTQGQVRIIMQFDLSRDVNSAARDVQAALQAARADLPTSMRSNPSYFKMNPAASPIMVIAITSKTKTLAQLYDYTTNVLQQQISAVEGVGEVEIGGSALPAVRIELNPFPLFKYGIGFEDVRAALASTNAHTPKGFIDEGNKRYQIATNDQAPHAKDYESIVIAYRNNSPVMLKNVANIIDSVENINNAGYFNNIPAIIAIVFPQAGANVIETTDAINAKLPVLQSALPADTEIHVAIDRSVTIRASLADTQMTLIMSVVLVVFVVLFFLRNLSALTIPAIVVPTSIIATFAMMKLLDFSLNNFSLMALTISTGFVVDDAIVVLENINRHIEAGISPKRAALYGAKEVSFTIISITISLIAVFLPILFMGGMVGKLFHEFAMTLSIALLASMVLSLTLTPMMCAYMLSRPSDKKKSSQNTFKEKINNACESFLDAMSVFYQETLKVALKHPLSIVLSLPATIILMIFLFITMPKGFFPDGDTGILICHLQADQSISFQNMRNKVIEVQEKILNDKDIQSISAFTGGRAVNQANIFIQLKDKNVRKDSIQETVARLSKQLQNLVGAKFYITIPGLIRSGGRSSNAEYQYTLQSDSSKNLYEWMPKLVQALQKHPDILRDVSSDVQQGGEAIDVDILRDTAPRVQITPQLISNTLYDAFGQRAASIIYNPLNQYRVIMEVDPKFSQNANILQRTWVSVSGGTAGGGATSNTIRVSTNNTVSQQDQVNQLNFKNQIANQLAGGNGASNGSAVSTSSETMVPLSIVSHKKPALTSLSVNHQSLFVAATLSFNLTKGTSLSDAVKLIKSETVRIHLPKNISGSFAGNAAQFQKNNNSSVALIFAAILAVYVTLGILYESYIHPITILSTLPSAGVGALLALDLFGEEFSIIALIGIILLIGIVKKNAILLVDFAINAEQMDNMSAREAIILACKLRFRPIMMTTIAAAFGSIPLIITTGYASELRRPLGIAIVGGLIMSQALTLYTTPVIYLYMDKLRQWRPFKRFFSKHKGQQRA</sequence>
<dbReference type="AlphaFoldDB" id="A0A251ZUK1"/>
<dbReference type="Proteomes" id="UP000194946">
    <property type="component" value="Unassembled WGS sequence"/>
</dbReference>
<evidence type="ECO:0000256" key="4">
    <source>
        <dbReference type="ARBA" id="ARBA00022519"/>
    </source>
</evidence>
<evidence type="ECO:0000256" key="9">
    <source>
        <dbReference type="SAM" id="Phobius"/>
    </source>
</evidence>
<dbReference type="PANTHER" id="PTHR32063:SF34">
    <property type="entry name" value="MULTIDRUG RESISTANCE PROTEIN MDTC"/>
    <property type="match status" value="1"/>
</dbReference>
<dbReference type="SUPFAM" id="SSF82693">
    <property type="entry name" value="Multidrug efflux transporter AcrB pore domain, PN1, PN2, PC1 and PC2 subdomains"/>
    <property type="match status" value="3"/>
</dbReference>
<keyword evidence="7 9" id="KW-0472">Membrane</keyword>
<dbReference type="Gene3D" id="1.20.1640.10">
    <property type="entry name" value="Multidrug efflux transporter AcrB transmembrane domain"/>
    <property type="match status" value="3"/>
</dbReference>
<evidence type="ECO:0000313" key="11">
    <source>
        <dbReference type="Proteomes" id="UP000194946"/>
    </source>
</evidence>
<dbReference type="Gene3D" id="3.30.70.1440">
    <property type="entry name" value="Multidrug efflux transporter AcrB pore domain"/>
    <property type="match status" value="2"/>
</dbReference>
<dbReference type="SUPFAM" id="SSF82866">
    <property type="entry name" value="Multidrug efflux transporter AcrB transmembrane domain"/>
    <property type="match status" value="2"/>
</dbReference>
<feature type="transmembrane region" description="Helical" evidence="9">
    <location>
        <begin position="1013"/>
        <end position="1034"/>
    </location>
</feature>
<dbReference type="FunFam" id="1.20.1640.10:FF:000001">
    <property type="entry name" value="Efflux pump membrane transporter"/>
    <property type="match status" value="1"/>
</dbReference>
<keyword evidence="6 9" id="KW-1133">Transmembrane helix</keyword>
<feature type="transmembrane region" description="Helical" evidence="9">
    <location>
        <begin position="1046"/>
        <end position="1072"/>
    </location>
</feature>
<dbReference type="Gene3D" id="3.30.70.1430">
    <property type="entry name" value="Multidrug efflux transporter AcrB pore domain"/>
    <property type="match status" value="2"/>
</dbReference>
<evidence type="ECO:0000256" key="6">
    <source>
        <dbReference type="ARBA" id="ARBA00022989"/>
    </source>
</evidence>
<accession>A0A251ZUK1</accession>
<keyword evidence="5 9" id="KW-0812">Transmembrane</keyword>
<dbReference type="Gene3D" id="3.30.2090.10">
    <property type="entry name" value="Multidrug efflux transporter AcrB TolC docking domain, DN and DC subdomains"/>
    <property type="match status" value="3"/>
</dbReference>
<feature type="transmembrane region" description="Helical" evidence="9">
    <location>
        <begin position="336"/>
        <end position="353"/>
    </location>
</feature>
<feature type="transmembrane region" description="Helical" evidence="9">
    <location>
        <begin position="942"/>
        <end position="962"/>
    </location>
</feature>
<organism evidence="10 11">
    <name type="scientific">Commensalibacter intestini</name>
    <dbReference type="NCBI Taxonomy" id="479936"/>
    <lineage>
        <taxon>Bacteria</taxon>
        <taxon>Pseudomonadati</taxon>
        <taxon>Pseudomonadota</taxon>
        <taxon>Alphaproteobacteria</taxon>
        <taxon>Acetobacterales</taxon>
        <taxon>Acetobacteraceae</taxon>
    </lineage>
</organism>
<dbReference type="PRINTS" id="PR00702">
    <property type="entry name" value="ACRIFLAVINRP"/>
</dbReference>
<dbReference type="GO" id="GO:0005886">
    <property type="term" value="C:plasma membrane"/>
    <property type="evidence" value="ECO:0007669"/>
    <property type="project" value="UniProtKB-SubCell"/>
</dbReference>
<protein>
    <submittedName>
        <fullName evidence="10">Nodulation protein</fullName>
    </submittedName>
</protein>
<keyword evidence="8" id="KW-0175">Coiled coil</keyword>
<keyword evidence="3" id="KW-1003">Cell membrane</keyword>
<proteinExistence type="predicted"/>
<feature type="transmembrane region" description="Helical" evidence="9">
    <location>
        <begin position="968"/>
        <end position="993"/>
    </location>
</feature>
<dbReference type="GO" id="GO:0042910">
    <property type="term" value="F:xenobiotic transmembrane transporter activity"/>
    <property type="evidence" value="ECO:0007669"/>
    <property type="project" value="TreeGrafter"/>
</dbReference>
<dbReference type="SUPFAM" id="SSF82714">
    <property type="entry name" value="Multidrug efflux transporter AcrB TolC docking domain, DN and DC subdomains"/>
    <property type="match status" value="2"/>
</dbReference>
<feature type="transmembrane region" description="Helical" evidence="9">
    <location>
        <begin position="431"/>
        <end position="451"/>
    </location>
</feature>
<evidence type="ECO:0000256" key="2">
    <source>
        <dbReference type="ARBA" id="ARBA00022448"/>
    </source>
</evidence>
<dbReference type="InterPro" id="IPR001036">
    <property type="entry name" value="Acrflvin-R"/>
</dbReference>
<feature type="transmembrane region" description="Helical" evidence="9">
    <location>
        <begin position="535"/>
        <end position="555"/>
    </location>
</feature>
<feature type="transmembrane region" description="Helical" evidence="9">
    <location>
        <begin position="917"/>
        <end position="935"/>
    </location>
</feature>
<evidence type="ECO:0000256" key="3">
    <source>
        <dbReference type="ARBA" id="ARBA00022475"/>
    </source>
</evidence>
<comment type="subcellular location">
    <subcellularLocation>
        <location evidence="1">Cell inner membrane</location>
        <topology evidence="1">Multi-pass membrane protein</topology>
    </subcellularLocation>
</comment>
<evidence type="ECO:0000256" key="8">
    <source>
        <dbReference type="SAM" id="Coils"/>
    </source>
</evidence>
<dbReference type="PANTHER" id="PTHR32063">
    <property type="match status" value="1"/>
</dbReference>
<feature type="transmembrane region" description="Helical" evidence="9">
    <location>
        <begin position="358"/>
        <end position="377"/>
    </location>
</feature>